<evidence type="ECO:0000259" key="4">
    <source>
        <dbReference type="PROSITE" id="PS51900"/>
    </source>
</evidence>
<evidence type="ECO:0000313" key="5">
    <source>
        <dbReference type="EMBL" id="SHJ35292.1"/>
    </source>
</evidence>
<feature type="non-terminal residue" evidence="5">
    <location>
        <position position="68"/>
    </location>
</feature>
<dbReference type="RefSeq" id="WP_170863251.1">
    <property type="nucleotide sequence ID" value="NZ_FQYZ01000019.1"/>
</dbReference>
<dbReference type="PROSITE" id="PS51900">
    <property type="entry name" value="CB"/>
    <property type="match status" value="1"/>
</dbReference>
<dbReference type="EMBL" id="FQYZ01000019">
    <property type="protein sequence ID" value="SHJ35292.1"/>
    <property type="molecule type" value="Genomic_DNA"/>
</dbReference>
<dbReference type="InterPro" id="IPR010998">
    <property type="entry name" value="Integrase_recombinase_N"/>
</dbReference>
<dbReference type="Gene3D" id="1.10.150.130">
    <property type="match status" value="1"/>
</dbReference>
<evidence type="ECO:0000256" key="3">
    <source>
        <dbReference type="PROSITE-ProRule" id="PRU01248"/>
    </source>
</evidence>
<organism evidence="5 6">
    <name type="scientific">Thalassobacter stenotrophicus DSM 16310</name>
    <dbReference type="NCBI Taxonomy" id="1123361"/>
    <lineage>
        <taxon>Bacteria</taxon>
        <taxon>Pseudomonadati</taxon>
        <taxon>Pseudomonadota</taxon>
        <taxon>Alphaproteobacteria</taxon>
        <taxon>Rhodobacterales</taxon>
        <taxon>Roseobacteraceae</taxon>
        <taxon>Thalassobacter</taxon>
    </lineage>
</organism>
<dbReference type="InterPro" id="IPR004107">
    <property type="entry name" value="Integrase_SAM-like_N"/>
</dbReference>
<feature type="domain" description="Core-binding (CB)" evidence="4">
    <location>
        <begin position="4"/>
        <end position="68"/>
    </location>
</feature>
<dbReference type="InterPro" id="IPR044068">
    <property type="entry name" value="CB"/>
</dbReference>
<gene>
    <name evidence="5" type="ORF">SAMN02744035_03483</name>
</gene>
<keyword evidence="6" id="KW-1185">Reference proteome</keyword>
<protein>
    <submittedName>
        <fullName evidence="5">Phage integrase, N-terminal SAM-like domain</fullName>
    </submittedName>
</protein>
<evidence type="ECO:0000313" key="6">
    <source>
        <dbReference type="Proteomes" id="UP000184408"/>
    </source>
</evidence>
<reference evidence="5 6" key="1">
    <citation type="submission" date="2016-11" db="EMBL/GenBank/DDBJ databases">
        <authorList>
            <person name="Varghese N."/>
            <person name="Submissions S."/>
        </authorList>
    </citation>
    <scope>NUCLEOTIDE SEQUENCE [LARGE SCALE GENOMIC DNA]</scope>
    <source>
        <strain evidence="5 6">DSM 16310</strain>
    </source>
</reference>
<keyword evidence="1" id="KW-0229">DNA integration</keyword>
<name>A0ABY1IL49_9RHOB</name>
<dbReference type="Proteomes" id="UP000184408">
    <property type="component" value="Unassembled WGS sequence"/>
</dbReference>
<evidence type="ECO:0000256" key="1">
    <source>
        <dbReference type="ARBA" id="ARBA00022908"/>
    </source>
</evidence>
<proteinExistence type="predicted"/>
<keyword evidence="2 3" id="KW-0238">DNA-binding</keyword>
<accession>A0ABY1IL49</accession>
<comment type="caution">
    <text evidence="5">The sequence shown here is derived from an EMBL/GenBank/DDBJ whole genome shotgun (WGS) entry which is preliminary data.</text>
</comment>
<evidence type="ECO:0000256" key="2">
    <source>
        <dbReference type="ARBA" id="ARBA00023125"/>
    </source>
</evidence>
<sequence length="68" mass="7879">MVSERTTPLRERMIEDMRIRGLGHQSQRSHIRAVKDFAAFLGHSPDTATREELRAYQLHMTDNEVTPS</sequence>
<dbReference type="Pfam" id="PF13495">
    <property type="entry name" value="Phage_int_SAM_4"/>
    <property type="match status" value="1"/>
</dbReference>